<accession>A0ABP6M421</accession>
<evidence type="ECO:0000313" key="2">
    <source>
        <dbReference type="EMBL" id="GAA3075933.1"/>
    </source>
</evidence>
<comment type="caution">
    <text evidence="2">The sequence shown here is derived from an EMBL/GenBank/DDBJ whole genome shotgun (WGS) entry which is preliminary data.</text>
</comment>
<evidence type="ECO:0000313" key="3">
    <source>
        <dbReference type="Proteomes" id="UP001500236"/>
    </source>
</evidence>
<dbReference type="Proteomes" id="UP001500236">
    <property type="component" value="Unassembled WGS sequence"/>
</dbReference>
<feature type="domain" description="Putative endonuclease Z1" evidence="1">
    <location>
        <begin position="413"/>
        <end position="647"/>
    </location>
</feature>
<evidence type="ECO:0000259" key="1">
    <source>
        <dbReference type="Pfam" id="PF10593"/>
    </source>
</evidence>
<dbReference type="Pfam" id="PF10593">
    <property type="entry name" value="Z1"/>
    <property type="match status" value="1"/>
</dbReference>
<proteinExistence type="predicted"/>
<keyword evidence="3" id="KW-1185">Reference proteome</keyword>
<dbReference type="EMBL" id="BAAAVT010000027">
    <property type="protein sequence ID" value="GAA3075933.1"/>
    <property type="molecule type" value="Genomic_DNA"/>
</dbReference>
<protein>
    <recommendedName>
        <fullName evidence="1">Putative endonuclease Z1 domain-containing protein</fullName>
    </recommendedName>
</protein>
<sequence>MSATEHKTRTRPEDHPAYSKLIQLVNTWADQQETPPSESQVSESAALLASLVRDHGDVPAHVREAVVAEILTRVQTTVEPGVAVVKDRDPWIHELRNEPEFGWPYWDAYRQLLLEEGRGREPMQELRRSVEDILDLSGDPRLEGAWQRRGLVMGDVQSGKTSNFIGLMNMAADAGYRLFIVIGGHTEDLRSQTQKRVDEGFIGRRSLDAGGNGLYSEPECGVGVKRRHVSVISVTTEESDFEARSKRTTHFGNLSTSVSAPVVLVVKKNSKILQNLAEWLPSMGGVHGLNVPMMLIDDEADYASVNTNKKDKVESTAVNAAIRNLLACSQRATYVGFTATPFANVLIDPQAEDDLFPRDYIYSLMAPSDYMGALNYFDEDQGERHSRVDVGDAEDYFPFGHKRDIQVPGLPDSLKRAVVTFVLACVITDLRGDRSASRSMLVNVSRFNDVQSQVHRLVSAYLDEISGTVQFADPDEMATGTGPALVRSLYRTWLDEYSESEHSWIDVAAQLPSTVDVIETELVNLTTDKERQRRAQARARARHSHGRRVISVGGTILSRGLTLDGLVVSYFYQRTQLSDTLLQMGRWFGYRKGYQDLVRVWLDPEVRSWFRFVAFTLEEIRADIRLMESAGGTPQDFGLKIRRHPEALKITAANKMRHAESQVLSMSFAQQRLETKTASLAPTAWETNRRALADLMLACKGQAHDMSLPAERGAIDQHIGFSRVDRVAVEDFLQAFIPGPKDTNFSRTEGNLSLIAEYVRSEATRHGDLWDVAVIGGSGEKALVPGLDEPLPGNRRDTADVLEWRGRYLAFSSRRIASERNLLNVARKLHNGPTERWAHTARTDDAIKEYAVPGVIDRPILMIYPVSWTPEKLHPLQDPIKTEAGLLGLMVTFPAVRDELGHVVEATEKAQYVVNRVWMAEAGLLDEIDEEVGDDG</sequence>
<dbReference type="RefSeq" id="WP_344744917.1">
    <property type="nucleotide sequence ID" value="NZ_BAAAVT010000027.1"/>
</dbReference>
<dbReference type="InterPro" id="IPR018310">
    <property type="entry name" value="Put_endonuclease_Z1-dom"/>
</dbReference>
<organism evidence="2 3">
    <name type="scientific">Nesterenkonia aethiopica</name>
    <dbReference type="NCBI Taxonomy" id="269144"/>
    <lineage>
        <taxon>Bacteria</taxon>
        <taxon>Bacillati</taxon>
        <taxon>Actinomycetota</taxon>
        <taxon>Actinomycetes</taxon>
        <taxon>Micrococcales</taxon>
        <taxon>Micrococcaceae</taxon>
        <taxon>Nesterenkonia</taxon>
    </lineage>
</organism>
<reference evidence="3" key="1">
    <citation type="journal article" date="2019" name="Int. J. Syst. Evol. Microbiol.">
        <title>The Global Catalogue of Microorganisms (GCM) 10K type strain sequencing project: providing services to taxonomists for standard genome sequencing and annotation.</title>
        <authorList>
            <consortium name="The Broad Institute Genomics Platform"/>
            <consortium name="The Broad Institute Genome Sequencing Center for Infectious Disease"/>
            <person name="Wu L."/>
            <person name="Ma J."/>
        </authorList>
    </citation>
    <scope>NUCLEOTIDE SEQUENCE [LARGE SCALE GENOMIC DNA]</scope>
    <source>
        <strain evidence="3">JCM 14309</strain>
    </source>
</reference>
<gene>
    <name evidence="2" type="ORF">GCM10010529_29490</name>
</gene>
<name>A0ABP6M421_9MICC</name>